<dbReference type="EMBL" id="JAGTTL010000005">
    <property type="protein sequence ID" value="KAK6322616.1"/>
    <property type="molecule type" value="Genomic_DNA"/>
</dbReference>
<dbReference type="Proteomes" id="UP001356427">
    <property type="component" value="Unassembled WGS sequence"/>
</dbReference>
<evidence type="ECO:0000313" key="1">
    <source>
        <dbReference type="EMBL" id="KAK6322616.1"/>
    </source>
</evidence>
<comment type="caution">
    <text evidence="1">The sequence shown here is derived from an EMBL/GenBank/DDBJ whole genome shotgun (WGS) entry which is preliminary data.</text>
</comment>
<sequence length="112" mass="11921">MILCFQLCGNSLGEGPSCFSITKRGPYRNGLSRSVWKNLTGLHSALTSTPSNTFGMNWNADCELGLIAPASVPDLTNARVPGAMFQHLVESLPRIVEAVIAAKGGPTPYECP</sequence>
<proteinExistence type="predicted"/>
<reference evidence="1 2" key="1">
    <citation type="submission" date="2021-04" db="EMBL/GenBank/DDBJ databases">
        <authorList>
            <person name="De Guttry C."/>
            <person name="Zahm M."/>
            <person name="Klopp C."/>
            <person name="Cabau C."/>
            <person name="Louis A."/>
            <person name="Berthelot C."/>
            <person name="Parey E."/>
            <person name="Roest Crollius H."/>
            <person name="Montfort J."/>
            <person name="Robinson-Rechavi M."/>
            <person name="Bucao C."/>
            <person name="Bouchez O."/>
            <person name="Gislard M."/>
            <person name="Lluch J."/>
            <person name="Milhes M."/>
            <person name="Lampietro C."/>
            <person name="Lopez Roques C."/>
            <person name="Donnadieu C."/>
            <person name="Braasch I."/>
            <person name="Desvignes T."/>
            <person name="Postlethwait J."/>
            <person name="Bobe J."/>
            <person name="Wedekind C."/>
            <person name="Guiguen Y."/>
        </authorList>
    </citation>
    <scope>NUCLEOTIDE SEQUENCE [LARGE SCALE GENOMIC DNA]</scope>
    <source>
        <strain evidence="1">Cs_M1</strain>
        <tissue evidence="1">Blood</tissue>
    </source>
</reference>
<name>A0AAN8MBP3_9TELE</name>
<protein>
    <submittedName>
        <fullName evidence="1">Uncharacterized protein</fullName>
    </submittedName>
</protein>
<organism evidence="1 2">
    <name type="scientific">Coregonus suidteri</name>
    <dbReference type="NCBI Taxonomy" id="861788"/>
    <lineage>
        <taxon>Eukaryota</taxon>
        <taxon>Metazoa</taxon>
        <taxon>Chordata</taxon>
        <taxon>Craniata</taxon>
        <taxon>Vertebrata</taxon>
        <taxon>Euteleostomi</taxon>
        <taxon>Actinopterygii</taxon>
        <taxon>Neopterygii</taxon>
        <taxon>Teleostei</taxon>
        <taxon>Protacanthopterygii</taxon>
        <taxon>Salmoniformes</taxon>
        <taxon>Salmonidae</taxon>
        <taxon>Coregoninae</taxon>
        <taxon>Coregonus</taxon>
    </lineage>
</organism>
<accession>A0AAN8MBP3</accession>
<dbReference type="AlphaFoldDB" id="A0AAN8MBP3"/>
<evidence type="ECO:0000313" key="2">
    <source>
        <dbReference type="Proteomes" id="UP001356427"/>
    </source>
</evidence>
<keyword evidence="2" id="KW-1185">Reference proteome</keyword>
<gene>
    <name evidence="1" type="ORF">J4Q44_G00074080</name>
</gene>